<organism evidence="2 3">
    <name type="scientific">Panagrellus redivivus</name>
    <name type="common">Microworm</name>
    <dbReference type="NCBI Taxonomy" id="6233"/>
    <lineage>
        <taxon>Eukaryota</taxon>
        <taxon>Metazoa</taxon>
        <taxon>Ecdysozoa</taxon>
        <taxon>Nematoda</taxon>
        <taxon>Chromadorea</taxon>
        <taxon>Rhabditida</taxon>
        <taxon>Tylenchina</taxon>
        <taxon>Panagrolaimomorpha</taxon>
        <taxon>Panagrolaimoidea</taxon>
        <taxon>Panagrolaimidae</taxon>
        <taxon>Panagrellus</taxon>
    </lineage>
</organism>
<keyword evidence="1" id="KW-0732">Signal</keyword>
<keyword evidence="2" id="KW-1185">Reference proteome</keyword>
<dbReference type="WBParaSite" id="Pan_g15862.t1">
    <property type="protein sequence ID" value="Pan_g15862.t1"/>
    <property type="gene ID" value="Pan_g15862"/>
</dbReference>
<protein>
    <submittedName>
        <fullName evidence="3">WG repeat-containing protein</fullName>
    </submittedName>
</protein>
<dbReference type="AlphaFoldDB" id="A0A7E4V2U0"/>
<accession>A0A7E4V2U0</accession>
<proteinExistence type="predicted"/>
<dbReference type="Proteomes" id="UP000492821">
    <property type="component" value="Unassembled WGS sequence"/>
</dbReference>
<feature type="chain" id="PRO_5028891752" evidence="1">
    <location>
        <begin position="20"/>
        <end position="192"/>
    </location>
</feature>
<evidence type="ECO:0000313" key="3">
    <source>
        <dbReference type="WBParaSite" id="Pan_g15862.t1"/>
    </source>
</evidence>
<reference evidence="3" key="2">
    <citation type="submission" date="2020-10" db="UniProtKB">
        <authorList>
            <consortium name="WormBaseParasite"/>
        </authorList>
    </citation>
    <scope>IDENTIFICATION</scope>
</reference>
<sequence>MKSFIAVCIVCLCLQLAIATKQPDESVWDVIQEQSDVPEAIHPLGTFPTKSRYYEGSSDGGYVIQKLAYNVHENVFGPAFTDGNGQIVGIFEGNKQSSHFRVMRESVLHGYNISCIPDYDQAWSVPQIIFSYLEVSAVLVEGKYIGSYGEICDNGELCARAYDFEGTKVIFKGKTILRDNVCFIVAMGRKAS</sequence>
<evidence type="ECO:0000313" key="2">
    <source>
        <dbReference type="Proteomes" id="UP000492821"/>
    </source>
</evidence>
<reference evidence="2" key="1">
    <citation type="journal article" date="2013" name="Genetics">
        <title>The draft genome and transcriptome of Panagrellus redivivus are shaped by the harsh demands of a free-living lifestyle.</title>
        <authorList>
            <person name="Srinivasan J."/>
            <person name="Dillman A.R."/>
            <person name="Macchietto M.G."/>
            <person name="Heikkinen L."/>
            <person name="Lakso M."/>
            <person name="Fracchia K.M."/>
            <person name="Antoshechkin I."/>
            <person name="Mortazavi A."/>
            <person name="Wong G."/>
            <person name="Sternberg P.W."/>
        </authorList>
    </citation>
    <scope>NUCLEOTIDE SEQUENCE [LARGE SCALE GENOMIC DNA]</scope>
    <source>
        <strain evidence="2">MT8872</strain>
    </source>
</reference>
<name>A0A7E4V2U0_PANRE</name>
<evidence type="ECO:0000256" key="1">
    <source>
        <dbReference type="SAM" id="SignalP"/>
    </source>
</evidence>
<feature type="signal peptide" evidence="1">
    <location>
        <begin position="1"/>
        <end position="19"/>
    </location>
</feature>